<dbReference type="AlphaFoldDB" id="A0A8X6IMW5"/>
<sequence length="96" mass="11228">MMEEGNEHLSVKFRSYECEVLEQSEFLVSCEANLATSLQKLRWNCSVLVPLCKCKCNIHPDTAALYRALLNRFQTDMFPEVYLVNRHLLFPHCTFL</sequence>
<reference evidence="1" key="1">
    <citation type="submission" date="2020-07" db="EMBL/GenBank/DDBJ databases">
        <title>Multicomponent nature underlies the extraordinary mechanical properties of spider dragline silk.</title>
        <authorList>
            <person name="Kono N."/>
            <person name="Nakamura H."/>
            <person name="Mori M."/>
            <person name="Yoshida Y."/>
            <person name="Ohtoshi R."/>
            <person name="Malay A.D."/>
            <person name="Moran D.A.P."/>
            <person name="Tomita M."/>
            <person name="Numata K."/>
            <person name="Arakawa K."/>
        </authorList>
    </citation>
    <scope>NUCLEOTIDE SEQUENCE</scope>
</reference>
<gene>
    <name evidence="1" type="ORF">TNCT_198111</name>
</gene>
<organism evidence="1 2">
    <name type="scientific">Trichonephila clavata</name>
    <name type="common">Joro spider</name>
    <name type="synonym">Nephila clavata</name>
    <dbReference type="NCBI Taxonomy" id="2740835"/>
    <lineage>
        <taxon>Eukaryota</taxon>
        <taxon>Metazoa</taxon>
        <taxon>Ecdysozoa</taxon>
        <taxon>Arthropoda</taxon>
        <taxon>Chelicerata</taxon>
        <taxon>Arachnida</taxon>
        <taxon>Araneae</taxon>
        <taxon>Araneomorphae</taxon>
        <taxon>Entelegynae</taxon>
        <taxon>Araneoidea</taxon>
        <taxon>Nephilidae</taxon>
        <taxon>Trichonephila</taxon>
    </lineage>
</organism>
<evidence type="ECO:0000313" key="1">
    <source>
        <dbReference type="EMBL" id="GFR07770.1"/>
    </source>
</evidence>
<evidence type="ECO:0000313" key="2">
    <source>
        <dbReference type="Proteomes" id="UP000887116"/>
    </source>
</evidence>
<comment type="caution">
    <text evidence="1">The sequence shown here is derived from an EMBL/GenBank/DDBJ whole genome shotgun (WGS) entry which is preliminary data.</text>
</comment>
<dbReference type="Proteomes" id="UP000887116">
    <property type="component" value="Unassembled WGS sequence"/>
</dbReference>
<name>A0A8X6IMW5_TRICU</name>
<accession>A0A8X6IMW5</accession>
<dbReference type="EMBL" id="BMAO01016334">
    <property type="protein sequence ID" value="GFR07770.1"/>
    <property type="molecule type" value="Genomic_DNA"/>
</dbReference>
<protein>
    <submittedName>
        <fullName evidence="1">Uncharacterized protein</fullName>
    </submittedName>
</protein>
<proteinExistence type="predicted"/>
<keyword evidence="2" id="KW-1185">Reference proteome</keyword>